<dbReference type="SUPFAM" id="SSF55961">
    <property type="entry name" value="Bet v1-like"/>
    <property type="match status" value="1"/>
</dbReference>
<dbReference type="Proteomes" id="UP000019063">
    <property type="component" value="Unassembled WGS sequence"/>
</dbReference>
<evidence type="ECO:0000313" key="4">
    <source>
        <dbReference type="Proteomes" id="UP000019063"/>
    </source>
</evidence>
<dbReference type="RefSeq" id="WP_043845443.1">
    <property type="nucleotide sequence ID" value="NZ_AQQW01000009.1"/>
</dbReference>
<reference evidence="3 4" key="1">
    <citation type="journal article" date="2014" name="Antonie Van Leeuwenhoek">
        <title>Roseivivax atlanticus sp. nov., isolated from surface seawater of the Atlantic Ocean.</title>
        <authorList>
            <person name="Li G."/>
            <person name="Lai Q."/>
            <person name="Liu X."/>
            <person name="Sun F."/>
            <person name="Shao Z."/>
        </authorList>
    </citation>
    <scope>NUCLEOTIDE SEQUENCE [LARGE SCALE GENOMIC DNA]</scope>
    <source>
        <strain evidence="3 4">22II-s10s</strain>
    </source>
</reference>
<dbReference type="InterPro" id="IPR013538">
    <property type="entry name" value="ASHA1/2-like_C"/>
</dbReference>
<dbReference type="eggNOG" id="COG3832">
    <property type="taxonomic scope" value="Bacteria"/>
</dbReference>
<keyword evidence="4" id="KW-1185">Reference proteome</keyword>
<evidence type="ECO:0000259" key="2">
    <source>
        <dbReference type="Pfam" id="PF08327"/>
    </source>
</evidence>
<dbReference type="EMBL" id="AQQW01000009">
    <property type="protein sequence ID" value="ETW11892.1"/>
    <property type="molecule type" value="Genomic_DNA"/>
</dbReference>
<comment type="caution">
    <text evidence="3">The sequence shown here is derived from an EMBL/GenBank/DDBJ whole genome shotgun (WGS) entry which is preliminary data.</text>
</comment>
<proteinExistence type="inferred from homology"/>
<accession>W4HGN0</accession>
<protein>
    <recommendedName>
        <fullName evidence="2">Activator of Hsp90 ATPase homologue 1/2-like C-terminal domain-containing protein</fullName>
    </recommendedName>
</protein>
<sequence length="143" mass="15477">MSQSNPITVQTLVSAPPEAAWAAFTDPDAITQWNFASPDWHCPSASVDLREGGRQSARMEARDGSMGFEFGGTYQEVDAPNALALRLDDGRLSRTTFEAAEGGTRVSTTFDPDGTAPPEMQRDGWQAILDNYKRYTDGQVGSG</sequence>
<feature type="domain" description="Activator of Hsp90 ATPase homologue 1/2-like C-terminal" evidence="2">
    <location>
        <begin position="15"/>
        <end position="135"/>
    </location>
</feature>
<comment type="similarity">
    <text evidence="1">Belongs to the AHA1 family.</text>
</comment>
<evidence type="ECO:0000313" key="3">
    <source>
        <dbReference type="EMBL" id="ETW11892.1"/>
    </source>
</evidence>
<evidence type="ECO:0000256" key="1">
    <source>
        <dbReference type="ARBA" id="ARBA00006817"/>
    </source>
</evidence>
<dbReference type="AlphaFoldDB" id="W4HGN0"/>
<dbReference type="InterPro" id="IPR023393">
    <property type="entry name" value="START-like_dom_sf"/>
</dbReference>
<organism evidence="3 4">
    <name type="scientific">Roseivivax marinus</name>
    <dbReference type="NCBI Taxonomy" id="1379903"/>
    <lineage>
        <taxon>Bacteria</taxon>
        <taxon>Pseudomonadati</taxon>
        <taxon>Pseudomonadota</taxon>
        <taxon>Alphaproteobacteria</taxon>
        <taxon>Rhodobacterales</taxon>
        <taxon>Roseobacteraceae</taxon>
        <taxon>Roseivivax</taxon>
    </lineage>
</organism>
<gene>
    <name evidence="3" type="ORF">ATO8_14537</name>
</gene>
<name>W4HGN0_9RHOB</name>
<dbReference type="Gene3D" id="3.30.530.20">
    <property type="match status" value="1"/>
</dbReference>
<dbReference type="Pfam" id="PF08327">
    <property type="entry name" value="AHSA1"/>
    <property type="match status" value="1"/>
</dbReference>